<dbReference type="STRING" id="908337.HMPREF9257_1267"/>
<evidence type="ECO:0000313" key="2">
    <source>
        <dbReference type="Proteomes" id="UP000005990"/>
    </source>
</evidence>
<keyword evidence="2" id="KW-1185">Reference proteome</keyword>
<comment type="caution">
    <text evidence="1">The sequence shown here is derived from an EMBL/GenBank/DDBJ whole genome shotgun (WGS) entry which is preliminary data.</text>
</comment>
<sequence>MESPIKYNFIVHLNQEKNKLVNKLMDTFNLAEFRAPLSTTIMPVTQVEQTLNQHYVSLDPIYIEFEYYNHQNKIQEDYRVVQILAPINHERHVQLLDCQTHQQFSLSLQQILTVSAKAA</sequence>
<protein>
    <submittedName>
        <fullName evidence="1">Uncharacterized protein</fullName>
    </submittedName>
</protein>
<organism evidence="1 2">
    <name type="scientific">Eremococcus coleocola ACS-139-V-Col8</name>
    <dbReference type="NCBI Taxonomy" id="908337"/>
    <lineage>
        <taxon>Bacteria</taxon>
        <taxon>Bacillati</taxon>
        <taxon>Bacillota</taxon>
        <taxon>Bacilli</taxon>
        <taxon>Lactobacillales</taxon>
        <taxon>Aerococcaceae</taxon>
        <taxon>Eremococcus</taxon>
    </lineage>
</organism>
<name>E4KNY5_9LACT</name>
<dbReference type="EMBL" id="AENN01000015">
    <property type="protein sequence ID" value="EFR30982.1"/>
    <property type="molecule type" value="Genomic_DNA"/>
</dbReference>
<evidence type="ECO:0000313" key="1">
    <source>
        <dbReference type="EMBL" id="EFR30982.1"/>
    </source>
</evidence>
<dbReference type="AlphaFoldDB" id="E4KNY5"/>
<reference evidence="1 2" key="1">
    <citation type="submission" date="2010-10" db="EMBL/GenBank/DDBJ databases">
        <authorList>
            <person name="Durkin A.S."/>
            <person name="Madupu R."/>
            <person name="Torralba M."/>
            <person name="Gillis M."/>
            <person name="Methe B."/>
            <person name="Sutton G."/>
            <person name="Nelson K.E."/>
        </authorList>
    </citation>
    <scope>NUCLEOTIDE SEQUENCE [LARGE SCALE GENOMIC DNA]</scope>
    <source>
        <strain evidence="1 2">ACS-139-V-Col8</strain>
    </source>
</reference>
<gene>
    <name evidence="1" type="ORF">HMPREF9257_1267</name>
</gene>
<accession>E4KNY5</accession>
<dbReference type="RefSeq" id="WP_006418185.1">
    <property type="nucleotide sequence ID" value="NZ_AENN01000015.1"/>
</dbReference>
<dbReference type="Proteomes" id="UP000005990">
    <property type="component" value="Unassembled WGS sequence"/>
</dbReference>
<proteinExistence type="predicted"/>